<evidence type="ECO:0000313" key="2">
    <source>
        <dbReference type="Proteomes" id="UP000761411"/>
    </source>
</evidence>
<reference evidence="1 2" key="1">
    <citation type="journal article" date="2021" name="Microorganisms">
        <title>Bacterial Dimethylsulfoniopropionate Biosynthesis in the East China Sea.</title>
        <authorList>
            <person name="Liu J."/>
            <person name="Zhang Y."/>
            <person name="Liu J."/>
            <person name="Zhong H."/>
            <person name="Williams B.T."/>
            <person name="Zheng Y."/>
            <person name="Curson A.R.J."/>
            <person name="Sun C."/>
            <person name="Sun H."/>
            <person name="Song D."/>
            <person name="Wagner Mackenzie B."/>
            <person name="Bermejo Martinez A."/>
            <person name="Todd J.D."/>
            <person name="Zhang X.H."/>
        </authorList>
    </citation>
    <scope>NUCLEOTIDE SEQUENCE [LARGE SCALE GENOMIC DNA]</scope>
    <source>
        <strain evidence="1 2">ESS08</strain>
    </source>
</reference>
<comment type="caution">
    <text evidence="1">The sequence shown here is derived from an EMBL/GenBank/DDBJ whole genome shotgun (WGS) entry which is preliminary data.</text>
</comment>
<name>A0A944GW82_9BACI</name>
<evidence type="ECO:0000313" key="1">
    <source>
        <dbReference type="EMBL" id="MBS8263121.1"/>
    </source>
</evidence>
<organism evidence="1 2">
    <name type="scientific">Mesobacillus boroniphilus</name>
    <dbReference type="NCBI Taxonomy" id="308892"/>
    <lineage>
        <taxon>Bacteria</taxon>
        <taxon>Bacillati</taxon>
        <taxon>Bacillota</taxon>
        <taxon>Bacilli</taxon>
        <taxon>Bacillales</taxon>
        <taxon>Bacillaceae</taxon>
        <taxon>Mesobacillus</taxon>
    </lineage>
</organism>
<dbReference type="RefSeq" id="WP_213366218.1">
    <property type="nucleotide sequence ID" value="NZ_QTKX01000001.1"/>
</dbReference>
<protein>
    <recommendedName>
        <fullName evidence="3">Spore coat protein CotO</fullName>
    </recommendedName>
</protein>
<keyword evidence="2" id="KW-1185">Reference proteome</keyword>
<evidence type="ECO:0008006" key="3">
    <source>
        <dbReference type="Google" id="ProtNLM"/>
    </source>
</evidence>
<accession>A0A944GW82</accession>
<dbReference type="InterPro" id="IPR025439">
    <property type="entry name" value="Spore_coat_CotO"/>
</dbReference>
<proteinExistence type="predicted"/>
<dbReference type="Pfam" id="PF14153">
    <property type="entry name" value="Spore_coat_CotO"/>
    <property type="match status" value="1"/>
</dbReference>
<dbReference type="EMBL" id="QTKX01000001">
    <property type="protein sequence ID" value="MBS8263121.1"/>
    <property type="molecule type" value="Genomic_DNA"/>
</dbReference>
<sequence>MGRKRNRKQSPLFYINQPNIEFPQPNMQKSFNYKDDEIVEDEVLPEDNIVTDEVEGHAESAEIIENEEVKKKKNFHDYTIEEKIRHLKLVPAAVAKLKYEFVTVGRTYKGYFMSMEGGALMIHSISPRKKSVSIPVEDLVDIKRLGL</sequence>
<dbReference type="Proteomes" id="UP000761411">
    <property type="component" value="Unassembled WGS sequence"/>
</dbReference>
<dbReference type="AlphaFoldDB" id="A0A944GW82"/>
<gene>
    <name evidence="1" type="ORF">DYI25_01565</name>
</gene>